<evidence type="ECO:0000313" key="2">
    <source>
        <dbReference type="Proteomes" id="UP001055072"/>
    </source>
</evidence>
<comment type="caution">
    <text evidence="1">The sequence shown here is derived from an EMBL/GenBank/DDBJ whole genome shotgun (WGS) entry which is preliminary data.</text>
</comment>
<accession>A0ACB8TQU2</accession>
<sequence>MLLIRRTYHSLNVNGMVRGTLYTFMLEHGIMYFVLFMVINISQIALINFLARPMNTDVILASSSILVSRFMLHLRESTYTPPEQTFLAGHGEDEGRSQSSWQTIVGSLGETLGDDETLVS</sequence>
<keyword evidence="2" id="KW-1185">Reference proteome</keyword>
<dbReference type="EMBL" id="MU274944">
    <property type="protein sequence ID" value="KAI0084345.1"/>
    <property type="molecule type" value="Genomic_DNA"/>
</dbReference>
<name>A0ACB8TQU2_9APHY</name>
<evidence type="ECO:0000313" key="1">
    <source>
        <dbReference type="EMBL" id="KAI0084345.1"/>
    </source>
</evidence>
<proteinExistence type="predicted"/>
<dbReference type="Proteomes" id="UP001055072">
    <property type="component" value="Unassembled WGS sequence"/>
</dbReference>
<organism evidence="1 2">
    <name type="scientific">Irpex rosettiformis</name>
    <dbReference type="NCBI Taxonomy" id="378272"/>
    <lineage>
        <taxon>Eukaryota</taxon>
        <taxon>Fungi</taxon>
        <taxon>Dikarya</taxon>
        <taxon>Basidiomycota</taxon>
        <taxon>Agaricomycotina</taxon>
        <taxon>Agaricomycetes</taxon>
        <taxon>Polyporales</taxon>
        <taxon>Irpicaceae</taxon>
        <taxon>Irpex</taxon>
    </lineage>
</organism>
<gene>
    <name evidence="1" type="ORF">BDY19DRAFT_545182</name>
</gene>
<reference evidence="1" key="1">
    <citation type="journal article" date="2021" name="Environ. Microbiol.">
        <title>Gene family expansions and transcriptome signatures uncover fungal adaptations to wood decay.</title>
        <authorList>
            <person name="Hage H."/>
            <person name="Miyauchi S."/>
            <person name="Viragh M."/>
            <person name="Drula E."/>
            <person name="Min B."/>
            <person name="Chaduli D."/>
            <person name="Navarro D."/>
            <person name="Favel A."/>
            <person name="Norest M."/>
            <person name="Lesage-Meessen L."/>
            <person name="Balint B."/>
            <person name="Merenyi Z."/>
            <person name="de Eugenio L."/>
            <person name="Morin E."/>
            <person name="Martinez A.T."/>
            <person name="Baldrian P."/>
            <person name="Stursova M."/>
            <person name="Martinez M.J."/>
            <person name="Novotny C."/>
            <person name="Magnuson J.K."/>
            <person name="Spatafora J.W."/>
            <person name="Maurice S."/>
            <person name="Pangilinan J."/>
            <person name="Andreopoulos W."/>
            <person name="LaButti K."/>
            <person name="Hundley H."/>
            <person name="Na H."/>
            <person name="Kuo A."/>
            <person name="Barry K."/>
            <person name="Lipzen A."/>
            <person name="Henrissat B."/>
            <person name="Riley R."/>
            <person name="Ahrendt S."/>
            <person name="Nagy L.G."/>
            <person name="Grigoriev I.V."/>
            <person name="Martin F."/>
            <person name="Rosso M.N."/>
        </authorList>
    </citation>
    <scope>NUCLEOTIDE SEQUENCE</scope>
    <source>
        <strain evidence="1">CBS 384.51</strain>
    </source>
</reference>
<protein>
    <submittedName>
        <fullName evidence="1">Uncharacterized protein</fullName>
    </submittedName>
</protein>